<keyword evidence="3" id="KW-1185">Reference proteome</keyword>
<dbReference type="EMBL" id="JBHGBT010000001">
    <property type="protein sequence ID" value="MFB4192974.1"/>
    <property type="molecule type" value="Genomic_DNA"/>
</dbReference>
<evidence type="ECO:0000256" key="1">
    <source>
        <dbReference type="SAM" id="MobiDB-lite"/>
    </source>
</evidence>
<accession>A0ABV4ZG61</accession>
<organism evidence="2 3">
    <name type="scientific">Streptomyces carpaticus</name>
    <dbReference type="NCBI Taxonomy" id="285558"/>
    <lineage>
        <taxon>Bacteria</taxon>
        <taxon>Bacillati</taxon>
        <taxon>Actinomycetota</taxon>
        <taxon>Actinomycetes</taxon>
        <taxon>Kitasatosporales</taxon>
        <taxon>Streptomycetaceae</taxon>
        <taxon>Streptomyces</taxon>
    </lineage>
</organism>
<dbReference type="Proteomes" id="UP001577267">
    <property type="component" value="Unassembled WGS sequence"/>
</dbReference>
<sequence length="166" mass="18048">MALQLPLDAGEPPVALDSDEYGNRKPAGPAAPYGWLGAKRRSAETVAGHVLVGVRLYDPGTGRFLSLDPVYGGGDDQYGYPTDPVNQYDLDGQLWGAIERATKKVGRARLEIQVGHRAHRRRILSRIRCDRLGRTGLSLSARRGRAREWGEASAPPESLPEPPGDP</sequence>
<reference evidence="2 3" key="1">
    <citation type="submission" date="2024-09" db="EMBL/GenBank/DDBJ databases">
        <title>Draft genome sequence of multifaceted antimicrobials producing Streptomyces sp. strain FH1.</title>
        <authorList>
            <person name="Hassan F."/>
            <person name="Ali H."/>
            <person name="Hassan N."/>
            <person name="Nawaz A."/>
        </authorList>
    </citation>
    <scope>NUCLEOTIDE SEQUENCE [LARGE SCALE GENOMIC DNA]</scope>
    <source>
        <strain evidence="2 3">FH1</strain>
    </source>
</reference>
<dbReference type="InterPro" id="IPR022385">
    <property type="entry name" value="Rhs_assc_core"/>
</dbReference>
<evidence type="ECO:0000313" key="3">
    <source>
        <dbReference type="Proteomes" id="UP001577267"/>
    </source>
</evidence>
<feature type="compositionally biased region" description="Pro residues" evidence="1">
    <location>
        <begin position="157"/>
        <end position="166"/>
    </location>
</feature>
<feature type="region of interest" description="Disordered" evidence="1">
    <location>
        <begin position="142"/>
        <end position="166"/>
    </location>
</feature>
<evidence type="ECO:0000313" key="2">
    <source>
        <dbReference type="EMBL" id="MFB4192974.1"/>
    </source>
</evidence>
<feature type="region of interest" description="Disordered" evidence="1">
    <location>
        <begin position="1"/>
        <end position="28"/>
    </location>
</feature>
<name>A0ABV4ZG61_9ACTN</name>
<protein>
    <submittedName>
        <fullName evidence="2">RHS repeat-associated core domain-containing protein</fullName>
    </submittedName>
</protein>
<dbReference type="RefSeq" id="WP_375061037.1">
    <property type="nucleotide sequence ID" value="NZ_JBHGBT010000001.1"/>
</dbReference>
<gene>
    <name evidence="2" type="ORF">ACE11A_01095</name>
</gene>
<proteinExistence type="predicted"/>
<dbReference type="Gene3D" id="2.180.10.10">
    <property type="entry name" value="RHS repeat-associated core"/>
    <property type="match status" value="1"/>
</dbReference>
<dbReference type="NCBIfam" id="TIGR03696">
    <property type="entry name" value="Rhs_assc_core"/>
    <property type="match status" value="1"/>
</dbReference>
<comment type="caution">
    <text evidence="2">The sequence shown here is derived from an EMBL/GenBank/DDBJ whole genome shotgun (WGS) entry which is preliminary data.</text>
</comment>